<dbReference type="SUPFAM" id="SSF50037">
    <property type="entry name" value="C-terminal domain of transcriptional repressors"/>
    <property type="match status" value="1"/>
</dbReference>
<dbReference type="SMART" id="SM00899">
    <property type="entry name" value="FeoA"/>
    <property type="match status" value="1"/>
</dbReference>
<dbReference type="PANTHER" id="PTHR42954">
    <property type="entry name" value="FE(2+) TRANSPORT PROTEIN A"/>
    <property type="match status" value="1"/>
</dbReference>
<feature type="domain" description="Ferrous iron transporter FeoA-like" evidence="2">
    <location>
        <begin position="7"/>
        <end position="78"/>
    </location>
</feature>
<organism evidence="3 4">
    <name type="scientific">Niabella ginsenosidivorans</name>
    <dbReference type="NCBI Taxonomy" id="1176587"/>
    <lineage>
        <taxon>Bacteria</taxon>
        <taxon>Pseudomonadati</taxon>
        <taxon>Bacteroidota</taxon>
        <taxon>Chitinophagia</taxon>
        <taxon>Chitinophagales</taxon>
        <taxon>Chitinophagaceae</taxon>
        <taxon>Niabella</taxon>
    </lineage>
</organism>
<evidence type="ECO:0000313" key="3">
    <source>
        <dbReference type="EMBL" id="ANH83140.1"/>
    </source>
</evidence>
<dbReference type="InterPro" id="IPR052713">
    <property type="entry name" value="FeoA"/>
</dbReference>
<dbReference type="InterPro" id="IPR008988">
    <property type="entry name" value="Transcriptional_repressor_C"/>
</dbReference>
<dbReference type="InterPro" id="IPR038157">
    <property type="entry name" value="FeoA_core_dom"/>
</dbReference>
<gene>
    <name evidence="3" type="ORF">A8C56_21070</name>
</gene>
<name>A0A1A9I8V0_9BACT</name>
<dbReference type="Proteomes" id="UP000077667">
    <property type="component" value="Chromosome"/>
</dbReference>
<dbReference type="RefSeq" id="WP_067760438.1">
    <property type="nucleotide sequence ID" value="NZ_CP015772.1"/>
</dbReference>
<dbReference type="AlphaFoldDB" id="A0A1A9I8V0"/>
<dbReference type="Gene3D" id="2.30.30.90">
    <property type="match status" value="1"/>
</dbReference>
<dbReference type="InterPro" id="IPR007167">
    <property type="entry name" value="Fe-transptr_FeoA-like"/>
</dbReference>
<protein>
    <submittedName>
        <fullName evidence="3">Iron transporter</fullName>
    </submittedName>
</protein>
<dbReference type="KEGG" id="nia:A8C56_21070"/>
<keyword evidence="1" id="KW-0408">Iron</keyword>
<evidence type="ECO:0000256" key="1">
    <source>
        <dbReference type="ARBA" id="ARBA00023004"/>
    </source>
</evidence>
<dbReference type="STRING" id="1176587.A8C56_21070"/>
<dbReference type="GO" id="GO:0046914">
    <property type="term" value="F:transition metal ion binding"/>
    <property type="evidence" value="ECO:0007669"/>
    <property type="project" value="InterPro"/>
</dbReference>
<dbReference type="Pfam" id="PF04023">
    <property type="entry name" value="FeoA"/>
    <property type="match status" value="1"/>
</dbReference>
<reference evidence="3 4" key="1">
    <citation type="submission" date="2016-05" db="EMBL/GenBank/DDBJ databases">
        <title>Niabella ginsenosidivorans BS26 whole genome sequencing.</title>
        <authorList>
            <person name="Im W.T."/>
            <person name="Siddiqi M.Z."/>
        </authorList>
    </citation>
    <scope>NUCLEOTIDE SEQUENCE [LARGE SCALE GENOMIC DNA]</scope>
    <source>
        <strain evidence="3 4">BS26</strain>
    </source>
</reference>
<accession>A0A1A9I8V0</accession>
<dbReference type="EMBL" id="CP015772">
    <property type="protein sequence ID" value="ANH83140.1"/>
    <property type="molecule type" value="Genomic_DNA"/>
</dbReference>
<dbReference type="PANTHER" id="PTHR42954:SF2">
    <property type="entry name" value="FE(2+) TRANSPORT PROTEIN A"/>
    <property type="match status" value="1"/>
</dbReference>
<keyword evidence="4" id="KW-1185">Reference proteome</keyword>
<evidence type="ECO:0000259" key="2">
    <source>
        <dbReference type="SMART" id="SM00899"/>
    </source>
</evidence>
<dbReference type="OrthoDB" id="9811076at2"/>
<evidence type="ECO:0000313" key="4">
    <source>
        <dbReference type="Proteomes" id="UP000077667"/>
    </source>
</evidence>
<sequence length="80" mass="9072">MEQEKDLLLSELKPGQRARIQKFTTEDIFLKLMEMGCLPGEEIEVIKIAPLHDPISISVAGYTLSLRLDEARFIVVDTIN</sequence>
<proteinExistence type="predicted"/>